<evidence type="ECO:0000256" key="3">
    <source>
        <dbReference type="ARBA" id="ARBA00022692"/>
    </source>
</evidence>
<dbReference type="Pfam" id="PF06738">
    <property type="entry name" value="ThrE"/>
    <property type="match status" value="1"/>
</dbReference>
<dbReference type="InterPro" id="IPR050539">
    <property type="entry name" value="ThrE_Dicarb/AminoAcid_Exp"/>
</dbReference>
<keyword evidence="10" id="KW-1185">Reference proteome</keyword>
<dbReference type="GO" id="GO:0005886">
    <property type="term" value="C:plasma membrane"/>
    <property type="evidence" value="ECO:0007669"/>
    <property type="project" value="UniProtKB-SubCell"/>
</dbReference>
<keyword evidence="3 7" id="KW-0812">Transmembrane</keyword>
<evidence type="ECO:0000256" key="5">
    <source>
        <dbReference type="ARBA" id="ARBA00023136"/>
    </source>
</evidence>
<evidence type="ECO:0000313" key="10">
    <source>
        <dbReference type="Proteomes" id="UP000295832"/>
    </source>
</evidence>
<keyword evidence="4 7" id="KW-1133">Transmembrane helix</keyword>
<dbReference type="GO" id="GO:0022857">
    <property type="term" value="F:transmembrane transporter activity"/>
    <property type="evidence" value="ECO:0007669"/>
    <property type="project" value="InterPro"/>
</dbReference>
<feature type="domain" description="Threonine/serine exporter-like N-terminal" evidence="8">
    <location>
        <begin position="10"/>
        <end position="248"/>
    </location>
</feature>
<dbReference type="GO" id="GO:0015744">
    <property type="term" value="P:succinate transport"/>
    <property type="evidence" value="ECO:0007669"/>
    <property type="project" value="TreeGrafter"/>
</dbReference>
<reference evidence="9 10" key="1">
    <citation type="submission" date="2019-03" db="EMBL/GenBank/DDBJ databases">
        <title>Subsurface microbial communities from deep shales in Ohio and West Virginia, USA.</title>
        <authorList>
            <person name="Wrighton K."/>
        </authorList>
    </citation>
    <scope>NUCLEOTIDE SEQUENCE [LARGE SCALE GENOMIC DNA]</scope>
    <source>
        <strain evidence="9 10">MSL 6dP</strain>
    </source>
</reference>
<evidence type="ECO:0000256" key="6">
    <source>
        <dbReference type="ARBA" id="ARBA00034125"/>
    </source>
</evidence>
<comment type="subcellular location">
    <subcellularLocation>
        <location evidence="1">Cell membrane</location>
        <topology evidence="1">Multi-pass membrane protein</topology>
    </subcellularLocation>
</comment>
<dbReference type="AlphaFoldDB" id="A0A4R8GYK2"/>
<evidence type="ECO:0000313" key="9">
    <source>
        <dbReference type="EMBL" id="TDX51532.1"/>
    </source>
</evidence>
<dbReference type="PANTHER" id="PTHR34390:SF2">
    <property type="entry name" value="SUCCINATE TRANSPORTER SUBUNIT YJJP-RELATED"/>
    <property type="match status" value="1"/>
</dbReference>
<comment type="caution">
    <text evidence="9">The sequence shown here is derived from an EMBL/GenBank/DDBJ whole genome shotgun (WGS) entry which is preliminary data.</text>
</comment>
<keyword evidence="5 7" id="KW-0472">Membrane</keyword>
<organism evidence="9 10">
    <name type="scientific">Orenia marismortui</name>
    <dbReference type="NCBI Taxonomy" id="46469"/>
    <lineage>
        <taxon>Bacteria</taxon>
        <taxon>Bacillati</taxon>
        <taxon>Bacillota</taxon>
        <taxon>Clostridia</taxon>
        <taxon>Halanaerobiales</taxon>
        <taxon>Halobacteroidaceae</taxon>
        <taxon>Orenia</taxon>
    </lineage>
</organism>
<dbReference type="RefSeq" id="WP_018247371.1">
    <property type="nucleotide sequence ID" value="NZ_SOEG01000012.1"/>
</dbReference>
<feature type="transmembrane region" description="Helical" evidence="7">
    <location>
        <begin position="232"/>
        <end position="250"/>
    </location>
</feature>
<dbReference type="InterPro" id="IPR010619">
    <property type="entry name" value="ThrE-like_N"/>
</dbReference>
<dbReference type="EMBL" id="SOEG01000012">
    <property type="protein sequence ID" value="TDX51532.1"/>
    <property type="molecule type" value="Genomic_DNA"/>
</dbReference>
<proteinExistence type="inferred from homology"/>
<dbReference type="PANTHER" id="PTHR34390">
    <property type="entry name" value="UPF0442 PROTEIN YJJB-RELATED"/>
    <property type="match status" value="1"/>
</dbReference>
<dbReference type="Proteomes" id="UP000295832">
    <property type="component" value="Unassembled WGS sequence"/>
</dbReference>
<feature type="transmembrane region" description="Helical" evidence="7">
    <location>
        <begin position="192"/>
        <end position="211"/>
    </location>
</feature>
<evidence type="ECO:0000256" key="7">
    <source>
        <dbReference type="SAM" id="Phobius"/>
    </source>
</evidence>
<gene>
    <name evidence="9" type="ORF">C7959_11232</name>
</gene>
<feature type="transmembrane region" description="Helical" evidence="7">
    <location>
        <begin position="168"/>
        <end position="186"/>
    </location>
</feature>
<accession>A0A4R8GYK2</accession>
<keyword evidence="2" id="KW-1003">Cell membrane</keyword>
<evidence type="ECO:0000256" key="2">
    <source>
        <dbReference type="ARBA" id="ARBA00022475"/>
    </source>
</evidence>
<protein>
    <submittedName>
        <fullName evidence="9">Uncharacterized membrane protein YjjP (DUF1212 family)</fullName>
    </submittedName>
</protein>
<comment type="similarity">
    <text evidence="6">Belongs to the ThrE exporter (TC 2.A.79) family.</text>
</comment>
<evidence type="ECO:0000259" key="8">
    <source>
        <dbReference type="Pfam" id="PF06738"/>
    </source>
</evidence>
<sequence length="251" mass="26812">MITPKQILNIAAYAGDIILSNGGEIYRTEDTISRICQAYGMKYVQSLVTPTGIFISIDDGDGGSETIVRRIHSREINLTKISKVNDFSRSLQTEVLKHQAAMEELASIEYGNPKSKLTLGLFLISFGVSMNVILMNENYINIIPAILASLGAQIAVKKMGFLKDINFIPEIVAGFIAGSISLFSLQQGLGDNLAIIVVSGILPFVPGVAITNSIRDAISGDLISSTSRSIEAALIAISLAVGVALSLGVFY</sequence>
<evidence type="ECO:0000256" key="1">
    <source>
        <dbReference type="ARBA" id="ARBA00004651"/>
    </source>
</evidence>
<feature type="transmembrane region" description="Helical" evidence="7">
    <location>
        <begin position="117"/>
        <end position="133"/>
    </location>
</feature>
<name>A0A4R8GYK2_9FIRM</name>
<feature type="transmembrane region" description="Helical" evidence="7">
    <location>
        <begin position="139"/>
        <end position="156"/>
    </location>
</feature>
<evidence type="ECO:0000256" key="4">
    <source>
        <dbReference type="ARBA" id="ARBA00022989"/>
    </source>
</evidence>